<accession>A0A8J1TXT6</accession>
<organism evidence="1 2">
    <name type="scientific">Owenia fusiformis</name>
    <name type="common">Polychaete worm</name>
    <dbReference type="NCBI Taxonomy" id="6347"/>
    <lineage>
        <taxon>Eukaryota</taxon>
        <taxon>Metazoa</taxon>
        <taxon>Spiralia</taxon>
        <taxon>Lophotrochozoa</taxon>
        <taxon>Annelida</taxon>
        <taxon>Polychaeta</taxon>
        <taxon>Sedentaria</taxon>
        <taxon>Canalipalpata</taxon>
        <taxon>Sabellida</taxon>
        <taxon>Oweniida</taxon>
        <taxon>Oweniidae</taxon>
        <taxon>Owenia</taxon>
    </lineage>
</organism>
<gene>
    <name evidence="1" type="ORF">OFUS_LOCUS21108</name>
</gene>
<proteinExistence type="predicted"/>
<protein>
    <submittedName>
        <fullName evidence="1">Uncharacterized protein</fullName>
    </submittedName>
</protein>
<evidence type="ECO:0000313" key="2">
    <source>
        <dbReference type="Proteomes" id="UP000749559"/>
    </source>
</evidence>
<dbReference type="Proteomes" id="UP000749559">
    <property type="component" value="Unassembled WGS sequence"/>
</dbReference>
<dbReference type="EMBL" id="CAIIXF020000010">
    <property type="protein sequence ID" value="CAH1796727.1"/>
    <property type="molecule type" value="Genomic_DNA"/>
</dbReference>
<sequence length="468" mass="52179">MRLPHLTCSLALILLCVSLHHNVQEVQASWAALGKVAFAVGSLSAGSLSIASWYTEGCIYYPSICELQDDIPQLEAEATALTEELSADANNLKALYESNVDLYNIIYQASVKNERIIGNLENIEKYSYDILEILQYISNVDLPTLDSTAIDENKDNIDEQLAVIETHIADIEEAARYKKIRDGVVRISSLSGTGLYYGYQLYSYYKTVYATNPKAVRVQAPRMSIMTATGLRQRVDGMALFMANNPRFTKAMTASLYGISAFMSGLGIGLDIKNANDFRKKLEEVSADLKNIINDYNANKAKLDELIEEQETIQTESEAEFENVKTTFLENTAYLEALRSSSSASQDADLQSVPVFTTDNIDQYNIISNQNLYLDFLILEVETYKGLYNRVNMVSFISEYVKHPIQEQYPTVLSILVIAAKSLDETATRDIVLYSIADALPDRASWPDMDLTTQATSSVTLAPYRGVV</sequence>
<evidence type="ECO:0000313" key="1">
    <source>
        <dbReference type="EMBL" id="CAH1796727.1"/>
    </source>
</evidence>
<keyword evidence="2" id="KW-1185">Reference proteome</keyword>
<comment type="caution">
    <text evidence="1">The sequence shown here is derived from an EMBL/GenBank/DDBJ whole genome shotgun (WGS) entry which is preliminary data.</text>
</comment>
<reference evidence="1" key="1">
    <citation type="submission" date="2022-03" db="EMBL/GenBank/DDBJ databases">
        <authorList>
            <person name="Martin C."/>
        </authorList>
    </citation>
    <scope>NUCLEOTIDE SEQUENCE</scope>
</reference>
<name>A0A8J1TXT6_OWEFU</name>
<dbReference type="AlphaFoldDB" id="A0A8J1TXT6"/>